<feature type="compositionally biased region" description="Basic and acidic residues" evidence="1">
    <location>
        <begin position="18"/>
        <end position="42"/>
    </location>
</feature>
<reference evidence="2" key="1">
    <citation type="submission" date="2019-08" db="EMBL/GenBank/DDBJ databases">
        <authorList>
            <person name="Kucharzyk K."/>
            <person name="Murdoch R.W."/>
            <person name="Higgins S."/>
            <person name="Loffler F."/>
        </authorList>
    </citation>
    <scope>NUCLEOTIDE SEQUENCE</scope>
</reference>
<dbReference type="AlphaFoldDB" id="A0A644YKZ5"/>
<dbReference type="InterPro" id="IPR006118">
    <property type="entry name" value="Recombinase_CS"/>
</dbReference>
<feature type="compositionally biased region" description="Basic and acidic residues" evidence="1">
    <location>
        <begin position="81"/>
        <end position="92"/>
    </location>
</feature>
<feature type="compositionally biased region" description="Basic and acidic residues" evidence="1">
    <location>
        <begin position="236"/>
        <end position="259"/>
    </location>
</feature>
<accession>A0A644YKZ5</accession>
<feature type="compositionally biased region" description="Basic and acidic residues" evidence="1">
    <location>
        <begin position="855"/>
        <end position="871"/>
    </location>
</feature>
<proteinExistence type="predicted"/>
<feature type="compositionally biased region" description="Basic and acidic residues" evidence="1">
    <location>
        <begin position="167"/>
        <end position="177"/>
    </location>
</feature>
<dbReference type="GO" id="GO:0000150">
    <property type="term" value="F:DNA strand exchange activity"/>
    <property type="evidence" value="ECO:0007669"/>
    <property type="project" value="InterPro"/>
</dbReference>
<protein>
    <submittedName>
        <fullName evidence="2">Uncharacterized protein</fullName>
    </submittedName>
</protein>
<name>A0A644YKZ5_9ZZZZ</name>
<comment type="caution">
    <text evidence="2">The sequence shown here is derived from an EMBL/GenBank/DDBJ whole genome shotgun (WGS) entry which is preliminary data.</text>
</comment>
<feature type="compositionally biased region" description="Basic and acidic residues" evidence="1">
    <location>
        <begin position="125"/>
        <end position="139"/>
    </location>
</feature>
<feature type="region of interest" description="Disordered" evidence="1">
    <location>
        <begin position="227"/>
        <end position="277"/>
    </location>
</feature>
<gene>
    <name evidence="2" type="ORF">SDC9_73289</name>
</gene>
<feature type="region of interest" description="Disordered" evidence="1">
    <location>
        <begin position="827"/>
        <end position="871"/>
    </location>
</feature>
<evidence type="ECO:0000256" key="1">
    <source>
        <dbReference type="SAM" id="MobiDB-lite"/>
    </source>
</evidence>
<feature type="compositionally biased region" description="Low complexity" evidence="1">
    <location>
        <begin position="828"/>
        <end position="850"/>
    </location>
</feature>
<organism evidence="2">
    <name type="scientific">bioreactor metagenome</name>
    <dbReference type="NCBI Taxonomy" id="1076179"/>
    <lineage>
        <taxon>unclassified sequences</taxon>
        <taxon>metagenomes</taxon>
        <taxon>ecological metagenomes</taxon>
    </lineage>
</organism>
<feature type="compositionally biased region" description="Acidic residues" evidence="1">
    <location>
        <begin position="111"/>
        <end position="124"/>
    </location>
</feature>
<evidence type="ECO:0000313" key="2">
    <source>
        <dbReference type="EMBL" id="MPM26784.1"/>
    </source>
</evidence>
<dbReference type="EMBL" id="VSSQ01004825">
    <property type="protein sequence ID" value="MPM26784.1"/>
    <property type="molecule type" value="Genomic_DNA"/>
</dbReference>
<feature type="region of interest" description="Disordered" evidence="1">
    <location>
        <begin position="1"/>
        <end position="185"/>
    </location>
</feature>
<dbReference type="PROSITE" id="PS00398">
    <property type="entry name" value="RECOMBINASES_2"/>
    <property type="match status" value="1"/>
</dbReference>
<sequence length="906" mass="96490">MGDAAVDEVTDAVDVEDPLGHDRTAHQRTEVVADIGDDRDQRVAQGVHADRPATSQPLRLRGPDVVGPEVLHQVGPGQPRDIGHRDRPEHQAGQHQLPPGARCGGDREDPQLDAEDQLGEGTDDEDRHRDDHQAADRHQGVGPPAASHPGPDAGRDTHDDLEDDRDDGQPQRGREADGELVQDGVAVEVRPQVAADQPAEVVAVLHQDRLVEVVLLGELRHVRRRAGPLAAPSGDRIARQGEHHQEDQERRSDQDRDHLQQSADDIGSHGCSSRTGGIPWVSAAVEQRTPPYRPPGTGPWRSGTVARVAGRHRPAGTDPGGPVGSDQGITVDPVSLLLDGRVVDLAERVDLDVGDVGRPDHRTGGGPQRQGRQVLRQHLLGRLVLGVGIGRRLGGVALLEQVVELSAGVVEVVRRGAGGVHRGQEVLDRRVVHLPAVAEHALDLAVLHLVEQGLEVRGHDDLAVQTQGVLDRVAGGVGPRLVAAVTVDRQGQGAVVATGLLVERLGLLGVVGAGVAAGAGLVAVDGRSGPGIGRRTGRHEDLLGDLRTVDRHRDRLAQGRVLQLLVDRGEGDQLDHALLRDGVATVGVALPLVVHQHAGRHLIGGVQVVRHRIGVGRVGRLVDPVGDLVGVAGPLTLVGRVLLHHDVRGVLRHELVRPGADRLGLVGLGILEEGVGQRRERGVAHPQRQVRDRRGGLEGEGVVVHHRQAGHLVGLGLGGALLVGALQVVIALHRLEEVARLHAVRSVRRVVPGIDEVRRLHRGAVVERPVVLQLDGEVLVVRRLDRLGDVHLRRRGVDVVVHQLGRQGLQDHVAAALGGVRRDEGLLRGAPADGDRPAGAAAGRTRAATTAGGGEHGHDRHGGECGHTDISTHELPPWFRRPLWRRVRTPRPSVGRSACIVSDGPP</sequence>
<feature type="compositionally biased region" description="Acidic residues" evidence="1">
    <location>
        <begin position="1"/>
        <end position="17"/>
    </location>
</feature>